<gene>
    <name evidence="2" type="ORF">AL533_13185</name>
</gene>
<organism evidence="2 3">
    <name type="scientific">Acinetobacter nosocomialis</name>
    <dbReference type="NCBI Taxonomy" id="106654"/>
    <lineage>
        <taxon>Bacteria</taxon>
        <taxon>Pseudomonadati</taxon>
        <taxon>Pseudomonadota</taxon>
        <taxon>Gammaproteobacteria</taxon>
        <taxon>Moraxellales</taxon>
        <taxon>Moraxellaceae</taxon>
        <taxon>Acinetobacter</taxon>
        <taxon>Acinetobacter calcoaceticus/baumannii complex</taxon>
    </lineage>
</organism>
<evidence type="ECO:0000313" key="3">
    <source>
        <dbReference type="Proteomes" id="UP000237921"/>
    </source>
</evidence>
<proteinExistence type="predicted"/>
<feature type="domain" description="DUF551" evidence="1">
    <location>
        <begin position="78"/>
        <end position="173"/>
    </location>
</feature>
<dbReference type="Proteomes" id="UP000237921">
    <property type="component" value="Chromosome"/>
</dbReference>
<dbReference type="EMBL" id="CP014019">
    <property type="protein sequence ID" value="AVF45265.1"/>
    <property type="molecule type" value="Genomic_DNA"/>
</dbReference>
<dbReference type="AlphaFoldDB" id="A0A2L1VJD0"/>
<dbReference type="InterPro" id="IPR007539">
    <property type="entry name" value="DUF551"/>
</dbReference>
<sequence>MTDLNKEREVNLRFEQDDGFVWVFDGDSQFGTEISHLMMMHSDEYNENELRVICQHAACEIDRLRAELEKAKAQAVPEWISVEDRMPESLRNVLVLIDANPVKNQNYMVAHFIPKFTEEYHGDDDWYDYDEERGCGYIKEGWYANTAYIGDEYSSYFIEEKVTHWKQLKEASESGAEQ</sequence>
<evidence type="ECO:0000259" key="1">
    <source>
        <dbReference type="Pfam" id="PF04448"/>
    </source>
</evidence>
<evidence type="ECO:0000313" key="2">
    <source>
        <dbReference type="EMBL" id="AVF45265.1"/>
    </source>
</evidence>
<dbReference type="Pfam" id="PF04448">
    <property type="entry name" value="DUF551"/>
    <property type="match status" value="1"/>
</dbReference>
<accession>A0A2L1VJD0</accession>
<dbReference type="RefSeq" id="WP_104919062.1">
    <property type="nucleotide sequence ID" value="NZ_CP014019.1"/>
</dbReference>
<name>A0A2L1VJD0_ACINO</name>
<reference evidence="3" key="1">
    <citation type="submission" date="2017-12" db="EMBL/GenBank/DDBJ databases">
        <title>FDA dAtabase for Regulatory Grade micrObial Sequences (FDA-ARGOS): Supporting development and validation of Infectious Disease Dx tests.</title>
        <authorList>
            <person name="Hoffmann M."/>
            <person name="Allard M."/>
            <person name="Evans P."/>
            <person name="Brown E."/>
            <person name="Tallon L."/>
            <person name="Sadzewicz L."/>
            <person name="Sengamalay N."/>
            <person name="Ott S."/>
            <person name="Godinez A."/>
            <person name="Nagaraj S."/>
            <person name="Vavikolanu K."/>
            <person name="Aluvathingal J."/>
            <person name="Nadendla S."/>
            <person name="Sichtig H."/>
        </authorList>
    </citation>
    <scope>NUCLEOTIDE SEQUENCE [LARGE SCALE GENOMIC DNA]</scope>
    <source>
        <strain evidence="3">FDAARGOS_129</strain>
    </source>
</reference>
<protein>
    <recommendedName>
        <fullName evidence="1">DUF551 domain-containing protein</fullName>
    </recommendedName>
</protein>